<keyword evidence="2" id="KW-0808">Transferase</keyword>
<comment type="caution">
    <text evidence="9">The sequence shown here is derived from an EMBL/GenBank/DDBJ whole genome shotgun (WGS) entry which is preliminary data.</text>
</comment>
<keyword evidence="3" id="KW-0812">Transmembrane</keyword>
<sequence>MPRTRNLLIILVSVMFFLIVFDAKLFSNVYLEYHGETSKNNYELKNKFTTTIQAHRYVTQSLAELGIYGMPPMINKHVLMLTRVPGAGTELLILLLQKLQGFNAFKHIRLPPGDNGLLTSLQQELLIEEITGIIRQEAIPLSFDGSVRFLNFSQFGRQAPVFISMVKNPLDIRISHRKRSTSRIYRGAISHFCGQDPRCTKKNSRWALNRAKENVEKWYHVVGILEHMEDTLDKLENNFPYFFRGAKNEYKKIMMRQHNGTIDNRIHSNQLIMKQLGELFTDEVEFYLWLKSRLLNGTSDNG</sequence>
<dbReference type="AlphaFoldDB" id="A0AA39FTA8"/>
<proteinExistence type="predicted"/>
<keyword evidence="8" id="KW-0325">Glycoprotein</keyword>
<reference evidence="9" key="2">
    <citation type="submission" date="2023-03" db="EMBL/GenBank/DDBJ databases">
        <authorList>
            <person name="Inwood S.N."/>
            <person name="Skelly J.G."/>
            <person name="Guhlin J."/>
            <person name="Harrop T.W.R."/>
            <person name="Goldson S.G."/>
            <person name="Dearden P.K."/>
        </authorList>
    </citation>
    <scope>NUCLEOTIDE SEQUENCE</scope>
    <source>
        <strain evidence="9">Lincoln</strain>
        <tissue evidence="9">Whole body</tissue>
    </source>
</reference>
<dbReference type="Gene3D" id="3.40.50.300">
    <property type="entry name" value="P-loop containing nucleotide triphosphate hydrolases"/>
    <property type="match status" value="2"/>
</dbReference>
<evidence type="ECO:0000256" key="4">
    <source>
        <dbReference type="ARBA" id="ARBA00022968"/>
    </source>
</evidence>
<name>A0AA39FTA8_MICHY</name>
<organism evidence="9 10">
    <name type="scientific">Microctonus hyperodae</name>
    <name type="common">Parasitoid wasp</name>
    <dbReference type="NCBI Taxonomy" id="165561"/>
    <lineage>
        <taxon>Eukaryota</taxon>
        <taxon>Metazoa</taxon>
        <taxon>Ecdysozoa</taxon>
        <taxon>Arthropoda</taxon>
        <taxon>Hexapoda</taxon>
        <taxon>Insecta</taxon>
        <taxon>Pterygota</taxon>
        <taxon>Neoptera</taxon>
        <taxon>Endopterygota</taxon>
        <taxon>Hymenoptera</taxon>
        <taxon>Apocrita</taxon>
        <taxon>Ichneumonoidea</taxon>
        <taxon>Braconidae</taxon>
        <taxon>Euphorinae</taxon>
        <taxon>Microctonus</taxon>
    </lineage>
</organism>
<dbReference type="GO" id="GO:0000139">
    <property type="term" value="C:Golgi membrane"/>
    <property type="evidence" value="ECO:0007669"/>
    <property type="project" value="UniProtKB-SubCell"/>
</dbReference>
<dbReference type="PANTHER" id="PTHR12129">
    <property type="entry name" value="HEPARAN SULFATE 2-O-SULFOTRANSFERASE"/>
    <property type="match status" value="1"/>
</dbReference>
<evidence type="ECO:0000256" key="8">
    <source>
        <dbReference type="ARBA" id="ARBA00023180"/>
    </source>
</evidence>
<dbReference type="GO" id="GO:0008146">
    <property type="term" value="F:sulfotransferase activity"/>
    <property type="evidence" value="ECO:0007669"/>
    <property type="project" value="InterPro"/>
</dbReference>
<evidence type="ECO:0000256" key="6">
    <source>
        <dbReference type="ARBA" id="ARBA00023034"/>
    </source>
</evidence>
<keyword evidence="6" id="KW-0333">Golgi apparatus</keyword>
<keyword evidence="10" id="KW-1185">Reference proteome</keyword>
<evidence type="ECO:0000256" key="5">
    <source>
        <dbReference type="ARBA" id="ARBA00022989"/>
    </source>
</evidence>
<comment type="subcellular location">
    <subcellularLocation>
        <location evidence="1">Golgi apparatus membrane</location>
        <topology evidence="1">Single-pass type II membrane protein</topology>
    </subcellularLocation>
</comment>
<dbReference type="PANTHER" id="PTHR12129:SF15">
    <property type="entry name" value="URONYL 2-SULFOTRANSFERASE"/>
    <property type="match status" value="1"/>
</dbReference>
<protein>
    <submittedName>
        <fullName evidence="9">Uncharacterized protein</fullName>
    </submittedName>
</protein>
<keyword evidence="5" id="KW-1133">Transmembrane helix</keyword>
<dbReference type="InterPro" id="IPR027417">
    <property type="entry name" value="P-loop_NTPase"/>
</dbReference>
<evidence type="ECO:0000313" key="9">
    <source>
        <dbReference type="EMBL" id="KAK0175243.1"/>
    </source>
</evidence>
<keyword evidence="7" id="KW-0472">Membrane</keyword>
<dbReference type="EMBL" id="JAQQBR010000005">
    <property type="protein sequence ID" value="KAK0175243.1"/>
    <property type="molecule type" value="Genomic_DNA"/>
</dbReference>
<reference evidence="9" key="1">
    <citation type="journal article" date="2023" name="bioRxiv">
        <title>Scaffold-level genome assemblies of two parasitoid biocontrol wasps reveal the parthenogenesis mechanism and an associated novel virus.</title>
        <authorList>
            <person name="Inwood S."/>
            <person name="Skelly J."/>
            <person name="Guhlin J."/>
            <person name="Harrop T."/>
            <person name="Goldson S."/>
            <person name="Dearden P."/>
        </authorList>
    </citation>
    <scope>NUCLEOTIDE SEQUENCE</scope>
    <source>
        <strain evidence="9">Lincoln</strain>
        <tissue evidence="9">Whole body</tissue>
    </source>
</reference>
<evidence type="ECO:0000256" key="1">
    <source>
        <dbReference type="ARBA" id="ARBA00004323"/>
    </source>
</evidence>
<evidence type="ECO:0000256" key="2">
    <source>
        <dbReference type="ARBA" id="ARBA00022679"/>
    </source>
</evidence>
<evidence type="ECO:0000256" key="3">
    <source>
        <dbReference type="ARBA" id="ARBA00022692"/>
    </source>
</evidence>
<dbReference type="InterPro" id="IPR007734">
    <property type="entry name" value="Heparan_SO4_2-O-STrfase"/>
</dbReference>
<accession>A0AA39FTA8</accession>
<dbReference type="Proteomes" id="UP001168972">
    <property type="component" value="Unassembled WGS sequence"/>
</dbReference>
<keyword evidence="4" id="KW-0735">Signal-anchor</keyword>
<evidence type="ECO:0000313" key="10">
    <source>
        <dbReference type="Proteomes" id="UP001168972"/>
    </source>
</evidence>
<evidence type="ECO:0000256" key="7">
    <source>
        <dbReference type="ARBA" id="ARBA00023136"/>
    </source>
</evidence>
<gene>
    <name evidence="9" type="ORF">PV327_009007</name>
</gene>